<gene>
    <name evidence="2" type="ORF">Ciccas_008143</name>
</gene>
<evidence type="ECO:0000256" key="1">
    <source>
        <dbReference type="SAM" id="MobiDB-lite"/>
    </source>
</evidence>
<evidence type="ECO:0000313" key="3">
    <source>
        <dbReference type="Proteomes" id="UP001626550"/>
    </source>
</evidence>
<dbReference type="EMBL" id="JBJKFK010001373">
    <property type="protein sequence ID" value="KAL3313261.1"/>
    <property type="molecule type" value="Genomic_DNA"/>
</dbReference>
<dbReference type="AlphaFoldDB" id="A0ABD2Q0U3"/>
<organism evidence="2 3">
    <name type="scientific">Cichlidogyrus casuarinus</name>
    <dbReference type="NCBI Taxonomy" id="1844966"/>
    <lineage>
        <taxon>Eukaryota</taxon>
        <taxon>Metazoa</taxon>
        <taxon>Spiralia</taxon>
        <taxon>Lophotrochozoa</taxon>
        <taxon>Platyhelminthes</taxon>
        <taxon>Monogenea</taxon>
        <taxon>Monopisthocotylea</taxon>
        <taxon>Dactylogyridea</taxon>
        <taxon>Ancyrocephalidae</taxon>
        <taxon>Cichlidogyrus</taxon>
    </lineage>
</organism>
<proteinExistence type="predicted"/>
<evidence type="ECO:0000313" key="2">
    <source>
        <dbReference type="EMBL" id="KAL3313261.1"/>
    </source>
</evidence>
<dbReference type="Proteomes" id="UP001626550">
    <property type="component" value="Unassembled WGS sequence"/>
</dbReference>
<feature type="non-terminal residue" evidence="2">
    <location>
        <position position="1"/>
    </location>
</feature>
<accession>A0ABD2Q0U3</accession>
<feature type="region of interest" description="Disordered" evidence="1">
    <location>
        <begin position="67"/>
        <end position="105"/>
    </location>
</feature>
<name>A0ABD2Q0U3_9PLAT</name>
<reference evidence="2 3" key="1">
    <citation type="submission" date="2024-11" db="EMBL/GenBank/DDBJ databases">
        <title>Adaptive evolution of stress response genes in parasites aligns with host niche diversity.</title>
        <authorList>
            <person name="Hahn C."/>
            <person name="Resl P."/>
        </authorList>
    </citation>
    <scope>NUCLEOTIDE SEQUENCE [LARGE SCALE GENOMIC DNA]</scope>
    <source>
        <strain evidence="2">EGGRZ-B1_66</strain>
        <tissue evidence="2">Body</tissue>
    </source>
</reference>
<sequence length="105" mass="11547">ESHNSSTRSLAGSLLGTVLSHNPSLRAPSFLRPHELAPLCDDQLHRGEDALVPQLPDFEQIACTLSPNEVPPSYSEREEQIQQPESSSVHWTDFVDCDNASNASH</sequence>
<protein>
    <submittedName>
        <fullName evidence="2">Uncharacterized protein</fullName>
    </submittedName>
</protein>
<keyword evidence="3" id="KW-1185">Reference proteome</keyword>
<feature type="compositionally biased region" description="Polar residues" evidence="1">
    <location>
        <begin position="81"/>
        <end position="90"/>
    </location>
</feature>
<comment type="caution">
    <text evidence="2">The sequence shown here is derived from an EMBL/GenBank/DDBJ whole genome shotgun (WGS) entry which is preliminary data.</text>
</comment>